<dbReference type="EMBL" id="JBHTLD010000028">
    <property type="protein sequence ID" value="MFD1185605.1"/>
    <property type="molecule type" value="Genomic_DNA"/>
</dbReference>
<reference evidence="2" key="1">
    <citation type="journal article" date="2019" name="Int. J. Syst. Evol. Microbiol.">
        <title>The Global Catalogue of Microorganisms (GCM) 10K type strain sequencing project: providing services to taxonomists for standard genome sequencing and annotation.</title>
        <authorList>
            <consortium name="The Broad Institute Genomics Platform"/>
            <consortium name="The Broad Institute Genome Sequencing Center for Infectious Disease"/>
            <person name="Wu L."/>
            <person name="Ma J."/>
        </authorList>
    </citation>
    <scope>NUCLEOTIDE SEQUENCE [LARGE SCALE GENOMIC DNA]</scope>
    <source>
        <strain evidence="2">JCM 31319</strain>
    </source>
</reference>
<dbReference type="Gene3D" id="2.20.110.10">
    <property type="entry name" value="Histone H3 K4-specific methyltransferase SET7/9 N-terminal domain"/>
    <property type="match status" value="2"/>
</dbReference>
<keyword evidence="2" id="KW-1185">Reference proteome</keyword>
<dbReference type="RefSeq" id="WP_377523464.1">
    <property type="nucleotide sequence ID" value="NZ_JBHTLD010000028.1"/>
</dbReference>
<gene>
    <name evidence="1" type="ORF">ACFQ2O_05235</name>
</gene>
<evidence type="ECO:0000313" key="2">
    <source>
        <dbReference type="Proteomes" id="UP001597094"/>
    </source>
</evidence>
<dbReference type="Proteomes" id="UP001597094">
    <property type="component" value="Unassembled WGS sequence"/>
</dbReference>
<sequence length="215" mass="24745">MVHLKQKISYIIGLLLFLSFVGCSNDKPWVEKSYFEDGTLKSEVEMVGDTRNGVAKSYFPNGELETVIHYENGVEHGVSREYYDNGKLHIVAEYRNGKPNGRMLRYFKNGNKSYDSELKDGKPIGFTIGFYEDGDTMAFYDNGRAVRFFENGKIEQITCSQNEDLNSIRNIRFSPEGEIIKREEPLYCLTSRDTLLLDEQYPDWKTGVVVKTAER</sequence>
<dbReference type="SUPFAM" id="SSF82185">
    <property type="entry name" value="Histone H3 K4-specific methyltransferase SET7/9 N-terminal domain"/>
    <property type="match status" value="1"/>
</dbReference>
<protein>
    <submittedName>
        <fullName evidence="1">Toxin-antitoxin system YwqK family antitoxin</fullName>
    </submittedName>
</protein>
<comment type="caution">
    <text evidence="1">The sequence shown here is derived from an EMBL/GenBank/DDBJ whole genome shotgun (WGS) entry which is preliminary data.</text>
</comment>
<dbReference type="InterPro" id="IPR011652">
    <property type="entry name" value="MORN_2"/>
</dbReference>
<organism evidence="1 2">
    <name type="scientific">Pontibacter rugosus</name>
    <dbReference type="NCBI Taxonomy" id="1745966"/>
    <lineage>
        <taxon>Bacteria</taxon>
        <taxon>Pseudomonadati</taxon>
        <taxon>Bacteroidota</taxon>
        <taxon>Cytophagia</taxon>
        <taxon>Cytophagales</taxon>
        <taxon>Hymenobacteraceae</taxon>
        <taxon>Pontibacter</taxon>
    </lineage>
</organism>
<proteinExistence type="predicted"/>
<accession>A0ABW3SMM9</accession>
<dbReference type="PROSITE" id="PS51257">
    <property type="entry name" value="PROKAR_LIPOPROTEIN"/>
    <property type="match status" value="1"/>
</dbReference>
<dbReference type="Pfam" id="PF07661">
    <property type="entry name" value="MORN_2"/>
    <property type="match status" value="4"/>
</dbReference>
<name>A0ABW3SMM9_9BACT</name>
<evidence type="ECO:0000313" key="1">
    <source>
        <dbReference type="EMBL" id="MFD1185605.1"/>
    </source>
</evidence>